<accession>A0ABY4SMZ4</accession>
<dbReference type="EMBL" id="CP097649">
    <property type="protein sequence ID" value="URI15149.1"/>
    <property type="molecule type" value="Genomic_DNA"/>
</dbReference>
<dbReference type="Pfam" id="PF01527">
    <property type="entry name" value="HTH_Tnp_1"/>
    <property type="match status" value="1"/>
</dbReference>
<keyword evidence="11" id="KW-1185">Reference proteome</keyword>
<name>A0ABY4SMZ4_9CAUL</name>
<evidence type="ECO:0000313" key="7">
    <source>
        <dbReference type="EMBL" id="URI15149.1"/>
    </source>
</evidence>
<evidence type="ECO:0000313" key="10">
    <source>
        <dbReference type="EMBL" id="URI16223.1"/>
    </source>
</evidence>
<dbReference type="InterPro" id="IPR002514">
    <property type="entry name" value="Transposase_8"/>
</dbReference>
<dbReference type="InterPro" id="IPR001584">
    <property type="entry name" value="Integrase_cat-core"/>
</dbReference>
<dbReference type="SUPFAM" id="SSF46689">
    <property type="entry name" value="Homeodomain-like"/>
    <property type="match status" value="1"/>
</dbReference>
<dbReference type="InterPro" id="IPR012337">
    <property type="entry name" value="RNaseH-like_sf"/>
</dbReference>
<dbReference type="InterPro" id="IPR036397">
    <property type="entry name" value="RNaseH_sf"/>
</dbReference>
<evidence type="ECO:0000313" key="5">
    <source>
        <dbReference type="EMBL" id="URI14296.1"/>
    </source>
</evidence>
<dbReference type="Pfam" id="PF13276">
    <property type="entry name" value="HTH_21"/>
    <property type="match status" value="1"/>
</dbReference>
<evidence type="ECO:0000313" key="11">
    <source>
        <dbReference type="Proteomes" id="UP001055429"/>
    </source>
</evidence>
<dbReference type="InterPro" id="IPR009057">
    <property type="entry name" value="Homeodomain-like_sf"/>
</dbReference>
<proteinExistence type="predicted"/>
<evidence type="ECO:0000259" key="2">
    <source>
        <dbReference type="PROSITE" id="PS50994"/>
    </source>
</evidence>
<reference evidence="10" key="1">
    <citation type="submission" date="2022-05" db="EMBL/GenBank/DDBJ databases">
        <title>Brevundimonas albigilva TT17 genome sequence.</title>
        <authorList>
            <person name="Lee K."/>
            <person name="Son H."/>
        </authorList>
    </citation>
    <scope>NUCLEOTIDE SEQUENCE</scope>
    <source>
        <strain evidence="10">TT17</strain>
    </source>
</reference>
<dbReference type="InterPro" id="IPR025948">
    <property type="entry name" value="HTH-like_dom"/>
</dbReference>
<dbReference type="EMBL" id="CP097649">
    <property type="protein sequence ID" value="URI15968.1"/>
    <property type="molecule type" value="Genomic_DNA"/>
</dbReference>
<sequence length="398" mass="45173">MARKRHKPEEIIAKLRQVEVLTGQGKSIAEAVKTIAVTETTYFRWRAEFGGMKTDQVKRMKALELENARLRRAVSDLTLDKLILSEAARGKLLSPARRRACIDKVRTELKVSERRACAVLRQHRSTQRKTPRGRTDEAALTAAITALAATYGRYGYRRITALLHQAGWSVNAKRVQRIWRREGLKVPQKQPKRGRLWLNDGSCVRLRAERPNHVWSYDFVEDRTQDGRKFRMLCVIDEFTREALAIRVKRRLNSTDVLETLADLMILRGPPAYVRSDNGPEFIATTLREWIAAVGSQTAYIEPGSPWENGYCESFNSKLRDELLNGETFFSLAEAQVLIEAWRRHFNAVRPHSALKYRPPAPEALIPRAGNIVPWASAPALEGARSPNPTMASGPPMN</sequence>
<feature type="domain" description="Integrase catalytic" evidence="2">
    <location>
        <begin position="207"/>
        <end position="367"/>
    </location>
</feature>
<gene>
    <name evidence="9" type="ORF">M8231_02970</name>
    <name evidence="10" type="ORF">M8231_04370</name>
    <name evidence="3" type="ORF">M8231_09575</name>
    <name evidence="4" type="ORF">M8231_09705</name>
    <name evidence="5" type="ORF">M8231_10725</name>
    <name evidence="6" type="ORF">M8231_15355</name>
    <name evidence="7" type="ORF">M8231_15375</name>
    <name evidence="8" type="ORF">M8231_16265</name>
</gene>
<dbReference type="Pfam" id="PF13683">
    <property type="entry name" value="rve_3"/>
    <property type="match status" value="1"/>
</dbReference>
<dbReference type="NCBIfam" id="NF033516">
    <property type="entry name" value="transpos_IS3"/>
    <property type="match status" value="1"/>
</dbReference>
<evidence type="ECO:0000313" key="4">
    <source>
        <dbReference type="EMBL" id="URI14102.1"/>
    </source>
</evidence>
<keyword evidence="1" id="KW-0175">Coiled coil</keyword>
<protein>
    <submittedName>
        <fullName evidence="10">IS3 family transposase</fullName>
    </submittedName>
</protein>
<dbReference type="EMBL" id="CP097649">
    <property type="protein sequence ID" value="URI14077.1"/>
    <property type="molecule type" value="Genomic_DNA"/>
</dbReference>
<evidence type="ECO:0000313" key="6">
    <source>
        <dbReference type="EMBL" id="URI15145.1"/>
    </source>
</evidence>
<dbReference type="PANTHER" id="PTHR47515">
    <property type="entry name" value="LOW CALCIUM RESPONSE LOCUS PROTEIN T"/>
    <property type="match status" value="1"/>
</dbReference>
<dbReference type="EMBL" id="CP097649">
    <property type="protein sequence ID" value="URI15319.1"/>
    <property type="molecule type" value="Genomic_DNA"/>
</dbReference>
<dbReference type="PANTHER" id="PTHR47515:SF1">
    <property type="entry name" value="BLR2054 PROTEIN"/>
    <property type="match status" value="1"/>
</dbReference>
<dbReference type="EMBL" id="CP097649">
    <property type="protein sequence ID" value="URI15145.1"/>
    <property type="molecule type" value="Genomic_DNA"/>
</dbReference>
<evidence type="ECO:0000313" key="3">
    <source>
        <dbReference type="EMBL" id="URI14077.1"/>
    </source>
</evidence>
<organism evidence="10 11">
    <name type="scientific">Brevundimonas albigilva</name>
    <dbReference type="NCBI Taxonomy" id="1312364"/>
    <lineage>
        <taxon>Bacteria</taxon>
        <taxon>Pseudomonadati</taxon>
        <taxon>Pseudomonadota</taxon>
        <taxon>Alphaproteobacteria</taxon>
        <taxon>Caulobacterales</taxon>
        <taxon>Caulobacteraceae</taxon>
        <taxon>Brevundimonas</taxon>
    </lineage>
</organism>
<dbReference type="SUPFAM" id="SSF53098">
    <property type="entry name" value="Ribonuclease H-like"/>
    <property type="match status" value="1"/>
</dbReference>
<dbReference type="EMBL" id="CP097649">
    <property type="protein sequence ID" value="URI16223.1"/>
    <property type="molecule type" value="Genomic_DNA"/>
</dbReference>
<dbReference type="EMBL" id="CP097649">
    <property type="protein sequence ID" value="URI14102.1"/>
    <property type="molecule type" value="Genomic_DNA"/>
</dbReference>
<evidence type="ECO:0000313" key="9">
    <source>
        <dbReference type="EMBL" id="URI15968.1"/>
    </source>
</evidence>
<dbReference type="Gene3D" id="3.30.420.10">
    <property type="entry name" value="Ribonuclease H-like superfamily/Ribonuclease H"/>
    <property type="match status" value="1"/>
</dbReference>
<dbReference type="PROSITE" id="PS50994">
    <property type="entry name" value="INTEGRASE"/>
    <property type="match status" value="1"/>
</dbReference>
<dbReference type="EMBL" id="CP097649">
    <property type="protein sequence ID" value="URI14296.1"/>
    <property type="molecule type" value="Genomic_DNA"/>
</dbReference>
<dbReference type="InterPro" id="IPR048020">
    <property type="entry name" value="Transpos_IS3"/>
</dbReference>
<dbReference type="Proteomes" id="UP001055429">
    <property type="component" value="Chromosome"/>
</dbReference>
<evidence type="ECO:0000256" key="1">
    <source>
        <dbReference type="SAM" id="Coils"/>
    </source>
</evidence>
<dbReference type="RefSeq" id="WP_250201343.1">
    <property type="nucleotide sequence ID" value="NZ_CP097649.1"/>
</dbReference>
<feature type="coiled-coil region" evidence="1">
    <location>
        <begin position="53"/>
        <end position="80"/>
    </location>
</feature>
<evidence type="ECO:0000313" key="8">
    <source>
        <dbReference type="EMBL" id="URI15319.1"/>
    </source>
</evidence>